<evidence type="ECO:0000256" key="3">
    <source>
        <dbReference type="ARBA" id="ARBA00022552"/>
    </source>
</evidence>
<keyword evidence="5" id="KW-0540">Nuclease</keyword>
<dbReference type="Pfam" id="PF14622">
    <property type="entry name" value="Ribonucleas_3_3"/>
    <property type="match status" value="1"/>
</dbReference>
<dbReference type="SMART" id="SM00535">
    <property type="entry name" value="RIBOc"/>
    <property type="match status" value="1"/>
</dbReference>
<dbReference type="InterPro" id="IPR036389">
    <property type="entry name" value="RNase_III_sf"/>
</dbReference>
<comment type="caution">
    <text evidence="11">The sequence shown here is derived from an EMBL/GenBank/DDBJ whole genome shotgun (WGS) entry which is preliminary data.</text>
</comment>
<protein>
    <recommendedName>
        <fullName evidence="9">Ribonuclease III</fullName>
        <ecNumber evidence="9">3.1.26.3</ecNumber>
    </recommendedName>
</protein>
<dbReference type="NCBIfam" id="TIGR02191">
    <property type="entry name" value="RNaseIII"/>
    <property type="match status" value="1"/>
</dbReference>
<evidence type="ECO:0000256" key="6">
    <source>
        <dbReference type="ARBA" id="ARBA00022759"/>
    </source>
</evidence>
<evidence type="ECO:0000256" key="4">
    <source>
        <dbReference type="ARBA" id="ARBA00022664"/>
    </source>
</evidence>
<keyword evidence="7" id="KW-0378">Hydrolase</keyword>
<dbReference type="EC" id="3.1.26.3" evidence="9"/>
<name>A0A1F8DN20_9BACT</name>
<comment type="catalytic activity">
    <reaction evidence="1">
        <text>Endonucleolytic cleavage to 5'-phosphomonoester.</text>
        <dbReference type="EC" id="3.1.26.3"/>
    </reaction>
</comment>
<dbReference type="PANTHER" id="PTHR11207">
    <property type="entry name" value="RIBONUCLEASE III"/>
    <property type="match status" value="1"/>
</dbReference>
<dbReference type="HAMAP" id="MF_00104">
    <property type="entry name" value="RNase_III"/>
    <property type="match status" value="1"/>
</dbReference>
<evidence type="ECO:0000256" key="1">
    <source>
        <dbReference type="ARBA" id="ARBA00000109"/>
    </source>
</evidence>
<accession>A0A1F8DN20</accession>
<dbReference type="InterPro" id="IPR011907">
    <property type="entry name" value="RNase_III"/>
</dbReference>
<evidence type="ECO:0000256" key="2">
    <source>
        <dbReference type="ARBA" id="ARBA00010183"/>
    </source>
</evidence>
<proteinExistence type="inferred from homology"/>
<gene>
    <name evidence="11" type="ORF">A3J77_01145</name>
</gene>
<evidence type="ECO:0000256" key="7">
    <source>
        <dbReference type="ARBA" id="ARBA00022801"/>
    </source>
</evidence>
<evidence type="ECO:0000256" key="5">
    <source>
        <dbReference type="ARBA" id="ARBA00022722"/>
    </source>
</evidence>
<evidence type="ECO:0000313" key="11">
    <source>
        <dbReference type="EMBL" id="OGM89379.1"/>
    </source>
</evidence>
<dbReference type="EMBL" id="MGIO01000028">
    <property type="protein sequence ID" value="OGM89379.1"/>
    <property type="molecule type" value="Genomic_DNA"/>
</dbReference>
<dbReference type="SUPFAM" id="SSF69065">
    <property type="entry name" value="RNase III domain-like"/>
    <property type="match status" value="1"/>
</dbReference>
<dbReference type="Gene3D" id="1.10.1520.10">
    <property type="entry name" value="Ribonuclease III domain"/>
    <property type="match status" value="1"/>
</dbReference>
<evidence type="ECO:0000259" key="10">
    <source>
        <dbReference type="PROSITE" id="PS50142"/>
    </source>
</evidence>
<keyword evidence="3" id="KW-0698">rRNA processing</keyword>
<keyword evidence="8" id="KW-0694">RNA-binding</keyword>
<keyword evidence="6" id="KW-0255">Endonuclease</keyword>
<dbReference type="GO" id="GO:0003725">
    <property type="term" value="F:double-stranded RNA binding"/>
    <property type="evidence" value="ECO:0007669"/>
    <property type="project" value="TreeGrafter"/>
</dbReference>
<evidence type="ECO:0000256" key="8">
    <source>
        <dbReference type="ARBA" id="ARBA00022884"/>
    </source>
</evidence>
<dbReference type="AlphaFoldDB" id="A0A1F8DN20"/>
<dbReference type="GO" id="GO:0006397">
    <property type="term" value="P:mRNA processing"/>
    <property type="evidence" value="ECO:0007669"/>
    <property type="project" value="UniProtKB-KW"/>
</dbReference>
<dbReference type="FunFam" id="1.10.1520.10:FF:000001">
    <property type="entry name" value="Ribonuclease 3"/>
    <property type="match status" value="1"/>
</dbReference>
<dbReference type="InterPro" id="IPR000999">
    <property type="entry name" value="RNase_III_dom"/>
</dbReference>
<dbReference type="GO" id="GO:0010468">
    <property type="term" value="P:regulation of gene expression"/>
    <property type="evidence" value="ECO:0007669"/>
    <property type="project" value="TreeGrafter"/>
</dbReference>
<dbReference type="PROSITE" id="PS00517">
    <property type="entry name" value="RNASE_3_1"/>
    <property type="match status" value="1"/>
</dbReference>
<evidence type="ECO:0000313" key="12">
    <source>
        <dbReference type="Proteomes" id="UP000182002"/>
    </source>
</evidence>
<feature type="domain" description="RNase III" evidence="10">
    <location>
        <begin position="3"/>
        <end position="132"/>
    </location>
</feature>
<evidence type="ECO:0000256" key="9">
    <source>
        <dbReference type="NCBIfam" id="TIGR02191"/>
    </source>
</evidence>
<dbReference type="Proteomes" id="UP000182002">
    <property type="component" value="Unassembled WGS sequence"/>
</dbReference>
<reference evidence="11 12" key="1">
    <citation type="journal article" date="2016" name="Nat. Commun.">
        <title>Thousands of microbial genomes shed light on interconnected biogeochemical processes in an aquifer system.</title>
        <authorList>
            <person name="Anantharaman K."/>
            <person name="Brown C.T."/>
            <person name="Hug L.A."/>
            <person name="Sharon I."/>
            <person name="Castelle C.J."/>
            <person name="Probst A.J."/>
            <person name="Thomas B.C."/>
            <person name="Singh A."/>
            <person name="Wilkins M.J."/>
            <person name="Karaoz U."/>
            <person name="Brodie E.L."/>
            <person name="Williams K.H."/>
            <person name="Hubbard S.S."/>
            <person name="Banfield J.F."/>
        </authorList>
    </citation>
    <scope>NUCLEOTIDE SEQUENCE [LARGE SCALE GENOMIC DNA]</scope>
</reference>
<sequence>MDLSKLEQKLEITFKNKDLLYEALTHRSYLNENPSWKTSHNERLEFLGDAVLELAVTENLFVKFPEYSEGQLTSFRAALVNYQTMALVAKDLDLENFILLSRGEKKDDGRAREVILANAIEALIGAIYLDAGYDEAKKLIEKSVIEKNLQRVISGGLYKDSKSHLQEIVQEKLKLTPTYSVLEE</sequence>
<comment type="similarity">
    <text evidence="2">Belongs to the ribonuclease III family.</text>
</comment>
<keyword evidence="4" id="KW-0507">mRNA processing</keyword>
<feature type="non-terminal residue" evidence="11">
    <location>
        <position position="184"/>
    </location>
</feature>
<dbReference type="PROSITE" id="PS50142">
    <property type="entry name" value="RNASE_3_2"/>
    <property type="match status" value="1"/>
</dbReference>
<dbReference type="PANTHER" id="PTHR11207:SF0">
    <property type="entry name" value="RIBONUCLEASE 3"/>
    <property type="match status" value="1"/>
</dbReference>
<dbReference type="GO" id="GO:0004525">
    <property type="term" value="F:ribonuclease III activity"/>
    <property type="evidence" value="ECO:0007669"/>
    <property type="project" value="UniProtKB-UniRule"/>
</dbReference>
<organism evidence="11 12">
    <name type="scientific">Candidatus Wolfebacteria bacterium RBG_13_41_7</name>
    <dbReference type="NCBI Taxonomy" id="1802554"/>
    <lineage>
        <taxon>Bacteria</taxon>
        <taxon>Candidatus Wolfeibacteriota</taxon>
    </lineage>
</organism>
<dbReference type="GO" id="GO:0006364">
    <property type="term" value="P:rRNA processing"/>
    <property type="evidence" value="ECO:0007669"/>
    <property type="project" value="UniProtKB-KW"/>
</dbReference>
<dbReference type="CDD" id="cd00593">
    <property type="entry name" value="RIBOc"/>
    <property type="match status" value="1"/>
</dbReference>